<proteinExistence type="predicted"/>
<dbReference type="PROSITE" id="PS51725">
    <property type="entry name" value="ABM"/>
    <property type="match status" value="1"/>
</dbReference>
<dbReference type="InterPro" id="IPR050744">
    <property type="entry name" value="AI-2_Isomerase_LsrG"/>
</dbReference>
<keyword evidence="3" id="KW-1185">Reference proteome</keyword>
<dbReference type="GO" id="GO:0003824">
    <property type="term" value="F:catalytic activity"/>
    <property type="evidence" value="ECO:0007669"/>
    <property type="project" value="TreeGrafter"/>
</dbReference>
<dbReference type="SUPFAM" id="SSF54909">
    <property type="entry name" value="Dimeric alpha+beta barrel"/>
    <property type="match status" value="1"/>
</dbReference>
<evidence type="ECO:0000259" key="1">
    <source>
        <dbReference type="PROSITE" id="PS51725"/>
    </source>
</evidence>
<gene>
    <name evidence="2" type="ORF">BFS30_18035</name>
</gene>
<dbReference type="Pfam" id="PF03992">
    <property type="entry name" value="ABM"/>
    <property type="match status" value="1"/>
</dbReference>
<dbReference type="KEGG" id="psty:BFS30_18035"/>
<dbReference type="AlphaFoldDB" id="A0A1D7QJV2"/>
<dbReference type="PANTHER" id="PTHR33336:SF3">
    <property type="entry name" value="ABM DOMAIN-CONTAINING PROTEIN"/>
    <property type="match status" value="1"/>
</dbReference>
<feature type="domain" description="ABM" evidence="1">
    <location>
        <begin position="3"/>
        <end position="91"/>
    </location>
</feature>
<dbReference type="EMBL" id="CP017141">
    <property type="protein sequence ID" value="AOM78903.1"/>
    <property type="molecule type" value="Genomic_DNA"/>
</dbReference>
<reference evidence="2 3" key="1">
    <citation type="submission" date="2016-08" db="EMBL/GenBank/DDBJ databases">
        <authorList>
            <person name="Seilhamer J.J."/>
        </authorList>
    </citation>
    <scope>NUCLEOTIDE SEQUENCE [LARGE SCALE GENOMIC DNA]</scope>
    <source>
        <strain evidence="2 3">DX4</strain>
    </source>
</reference>
<sequence length="96" mass="11031">MNIYLTAIVKSKEGSAESMKNLLQQLVVDSRKENACLQYDLHQDQANRNVFIFQEIWESQEGWNLHNSQPHIARFIADSVSIIDGPVTIYHTDKIS</sequence>
<protein>
    <recommendedName>
        <fullName evidence="1">ABM domain-containing protein</fullName>
    </recommendedName>
</protein>
<dbReference type="Gene3D" id="3.30.70.100">
    <property type="match status" value="1"/>
</dbReference>
<dbReference type="OrthoDB" id="9806189at2"/>
<evidence type="ECO:0000313" key="3">
    <source>
        <dbReference type="Proteomes" id="UP000094313"/>
    </source>
</evidence>
<dbReference type="Proteomes" id="UP000094313">
    <property type="component" value="Chromosome"/>
</dbReference>
<organism evidence="2 3">
    <name type="scientific">Pedobacter steynii</name>
    <dbReference type="NCBI Taxonomy" id="430522"/>
    <lineage>
        <taxon>Bacteria</taxon>
        <taxon>Pseudomonadati</taxon>
        <taxon>Bacteroidota</taxon>
        <taxon>Sphingobacteriia</taxon>
        <taxon>Sphingobacteriales</taxon>
        <taxon>Sphingobacteriaceae</taxon>
        <taxon>Pedobacter</taxon>
    </lineage>
</organism>
<accession>A0A1D7QJV2</accession>
<name>A0A1D7QJV2_9SPHI</name>
<evidence type="ECO:0000313" key="2">
    <source>
        <dbReference type="EMBL" id="AOM78903.1"/>
    </source>
</evidence>
<dbReference type="InterPro" id="IPR011008">
    <property type="entry name" value="Dimeric_a/b-barrel"/>
</dbReference>
<dbReference type="PANTHER" id="PTHR33336">
    <property type="entry name" value="QUINOL MONOOXYGENASE YGIN-RELATED"/>
    <property type="match status" value="1"/>
</dbReference>
<dbReference type="InterPro" id="IPR007138">
    <property type="entry name" value="ABM_dom"/>
</dbReference>
<dbReference type="RefSeq" id="WP_069380567.1">
    <property type="nucleotide sequence ID" value="NZ_CP017141.1"/>
</dbReference>